<dbReference type="PANTHER" id="PTHR10963:SF55">
    <property type="entry name" value="GLYCOSIDE HYDROLASE FAMILY 16 PROTEIN"/>
    <property type="match status" value="1"/>
</dbReference>
<dbReference type="NCBIfam" id="TIGR01965">
    <property type="entry name" value="VCBS_repeat"/>
    <property type="match status" value="2"/>
</dbReference>
<dbReference type="InterPro" id="IPR050546">
    <property type="entry name" value="Glycosyl_Hydrlase_16"/>
</dbReference>
<dbReference type="InterPro" id="IPR010221">
    <property type="entry name" value="VCBS_dom"/>
</dbReference>
<evidence type="ECO:0000256" key="2">
    <source>
        <dbReference type="SAM" id="MobiDB-lite"/>
    </source>
</evidence>
<dbReference type="EMBL" id="CP073078">
    <property type="protein sequence ID" value="QUD89887.1"/>
    <property type="molecule type" value="Genomic_DNA"/>
</dbReference>
<dbReference type="GO" id="GO:0005975">
    <property type="term" value="P:carbohydrate metabolic process"/>
    <property type="evidence" value="ECO:0007669"/>
    <property type="project" value="InterPro"/>
</dbReference>
<feature type="region of interest" description="Disordered" evidence="2">
    <location>
        <begin position="493"/>
        <end position="524"/>
    </location>
</feature>
<organism evidence="5 6">
    <name type="scientific">Phenylobacterium montanum</name>
    <dbReference type="NCBI Taxonomy" id="2823693"/>
    <lineage>
        <taxon>Bacteria</taxon>
        <taxon>Pseudomonadati</taxon>
        <taxon>Pseudomonadota</taxon>
        <taxon>Alphaproteobacteria</taxon>
        <taxon>Caulobacterales</taxon>
        <taxon>Caulobacteraceae</taxon>
        <taxon>Phenylobacterium</taxon>
    </lineage>
</organism>
<accession>A0A975G3H5</accession>
<dbReference type="Pfam" id="PF00722">
    <property type="entry name" value="Glyco_hydro_16"/>
    <property type="match status" value="1"/>
</dbReference>
<protein>
    <submittedName>
        <fullName evidence="5">Family 16 glycosylhydrolase</fullName>
    </submittedName>
</protein>
<dbReference type="InterPro" id="IPR015919">
    <property type="entry name" value="Cadherin-like_sf"/>
</dbReference>
<dbReference type="GO" id="GO:0016020">
    <property type="term" value="C:membrane"/>
    <property type="evidence" value="ECO:0007669"/>
    <property type="project" value="InterPro"/>
</dbReference>
<comment type="similarity">
    <text evidence="1">Belongs to the glycosyl hydrolase 16 family.</text>
</comment>
<dbReference type="InterPro" id="IPR000757">
    <property type="entry name" value="Beta-glucanase-like"/>
</dbReference>
<evidence type="ECO:0000259" key="4">
    <source>
        <dbReference type="PROSITE" id="PS51762"/>
    </source>
</evidence>
<name>A0A975G3H5_9CAUL</name>
<dbReference type="SUPFAM" id="SSF51120">
    <property type="entry name" value="beta-Roll"/>
    <property type="match status" value="2"/>
</dbReference>
<dbReference type="PANTHER" id="PTHR10963">
    <property type="entry name" value="GLYCOSYL HYDROLASE-RELATED"/>
    <property type="match status" value="1"/>
</dbReference>
<dbReference type="CDD" id="cd08023">
    <property type="entry name" value="GH16_laminarinase_like"/>
    <property type="match status" value="1"/>
</dbReference>
<dbReference type="RefSeq" id="WP_211939938.1">
    <property type="nucleotide sequence ID" value="NZ_CP073078.1"/>
</dbReference>
<dbReference type="Pfam" id="PF00353">
    <property type="entry name" value="HemolysinCabind"/>
    <property type="match status" value="2"/>
</dbReference>
<reference evidence="5" key="1">
    <citation type="submission" date="2021-04" db="EMBL/GenBank/DDBJ databases">
        <title>The complete genome sequence of Caulobacter sp. S6.</title>
        <authorList>
            <person name="Tang Y."/>
            <person name="Ouyang W."/>
            <person name="Liu Q."/>
            <person name="Huang B."/>
            <person name="Guo Z."/>
            <person name="Lei P."/>
        </authorList>
    </citation>
    <scope>NUCLEOTIDE SEQUENCE</scope>
    <source>
        <strain evidence="5">S6</strain>
    </source>
</reference>
<dbReference type="KEGG" id="caul:KCG34_08495"/>
<dbReference type="PRINTS" id="PR00313">
    <property type="entry name" value="CABNDNGRPT"/>
</dbReference>
<dbReference type="Gene3D" id="2.150.10.10">
    <property type="entry name" value="Serralysin-like metalloprotease, C-terminal"/>
    <property type="match status" value="2"/>
</dbReference>
<dbReference type="GO" id="GO:0004553">
    <property type="term" value="F:hydrolase activity, hydrolyzing O-glycosyl compounds"/>
    <property type="evidence" value="ECO:0007669"/>
    <property type="project" value="InterPro"/>
</dbReference>
<evidence type="ECO:0000256" key="1">
    <source>
        <dbReference type="ARBA" id="ARBA00006865"/>
    </source>
</evidence>
<feature type="domain" description="GH16" evidence="4">
    <location>
        <begin position="207"/>
        <end position="478"/>
    </location>
</feature>
<dbReference type="Gene3D" id="2.60.120.200">
    <property type="match status" value="1"/>
</dbReference>
<dbReference type="PROSITE" id="PS51762">
    <property type="entry name" value="GH16_2"/>
    <property type="match status" value="1"/>
</dbReference>
<dbReference type="InterPro" id="IPR011049">
    <property type="entry name" value="Serralysin-like_metalloprot_C"/>
</dbReference>
<proteinExistence type="inferred from homology"/>
<dbReference type="InterPro" id="IPR001343">
    <property type="entry name" value="Hemolysn_Ca-bd"/>
</dbReference>
<sequence length="1014" mass="102761">MATYYNFAGQLMATSAAAHAWIQTTGAAQTLTAASTTATQLTDAYGGATLVGGAADCTFDISDSSDQIVVTSTSVTDTVYAWTSFVLPTNVNNLTIEAAHATGVGNSGNDLLIAAAAGDTLVAGSGSNVLVDNGAGGDFFQFGANATTDVIYGFQASGTNADVIQLTSSAFTSFSQLQSHLTQQGADTLLTISPTQQILIHNTLASSLTASNFAPSVNLANTATTFNDEFNGLSLWNSATGTGTWKTNYESGSQTGANAWTSRTLQPNGEQEIYVDAGYAGNGTTALGLNPFSISNGVLTITASKTPTQDLAALNNFKYTSGLLTTAKSFSQTYGYFEMKAELPSQQGAWPAFWLLPTDGSWPPELDVMEQIGGKNVYETAHYVNGAGATTQTGFSSYVPTNTTGFHTYGVLWTPTTLAWYVDGVEVATMATPSDMNKPMYMLVNLAMGGSWAGSPSSDFTTAQMQVDYVRAYSLSSLNLSGGAAPGAIYTNSSGSTPTVTPTPSTPSAPSAPSTPSTPTPAAVAPTSVADGYAVKAGHALTVGAASGVLANDTDNNGQSLAATLATNGGPQHGTLTLNADGSFTYTPNAGFAGTDSFTYIASDSLTAGTPTTVTLTVAAQAPTATADTYAAAGGATTTVNAAHGVLANDVDNNGLTLTATLAQNGGPSHGTLTLNADGSFSYTPNQGYVGTDSFTYIASDSLGVGTPTTVTLNVLAQNIVGGTGGDTYHVYNSADQISVAAGTPNESVIATCSYALPANIQNLTVLGSGLTATGNAMDGALTSLGGPNTLVAGTGVETFYVNSTGDVVINTTSQQHDVIISSVSYALPTGVHSLRLTTPGTTAIGNAAGGNYLTALGANQTLVGGAGGNDVFTVSSSTDVVQVAAGTPNETVYAYCSFSLPANVQNIVAKTGVAVTIVGNTMNNVITAGSGADTLTGGGGSDTFVMGPGQKMETITDFTSADRIDISAYLAKGLNPTFTDYGTYSTIHFSTGETIKLLGVHAASLSVSGHYVV</sequence>
<gene>
    <name evidence="5" type="ORF">KCG34_08495</name>
</gene>
<dbReference type="Gene3D" id="2.60.40.3440">
    <property type="match status" value="2"/>
</dbReference>
<feature type="signal peptide" evidence="3">
    <location>
        <begin position="1"/>
        <end position="20"/>
    </location>
</feature>
<evidence type="ECO:0000313" key="6">
    <source>
        <dbReference type="Proteomes" id="UP000676409"/>
    </source>
</evidence>
<dbReference type="Proteomes" id="UP000676409">
    <property type="component" value="Chromosome"/>
</dbReference>
<dbReference type="NCBIfam" id="NF012211">
    <property type="entry name" value="tand_rpt_95"/>
    <property type="match status" value="2"/>
</dbReference>
<dbReference type="AlphaFoldDB" id="A0A975G3H5"/>
<evidence type="ECO:0000256" key="3">
    <source>
        <dbReference type="SAM" id="SignalP"/>
    </source>
</evidence>
<dbReference type="InterPro" id="IPR013320">
    <property type="entry name" value="ConA-like_dom_sf"/>
</dbReference>
<dbReference type="SUPFAM" id="SSF49313">
    <property type="entry name" value="Cadherin-like"/>
    <property type="match status" value="1"/>
</dbReference>
<dbReference type="SUPFAM" id="SSF49899">
    <property type="entry name" value="Concanavalin A-like lectins/glucanases"/>
    <property type="match status" value="1"/>
</dbReference>
<dbReference type="GO" id="GO:0005509">
    <property type="term" value="F:calcium ion binding"/>
    <property type="evidence" value="ECO:0007669"/>
    <property type="project" value="InterPro"/>
</dbReference>
<evidence type="ECO:0000313" key="5">
    <source>
        <dbReference type="EMBL" id="QUD89887.1"/>
    </source>
</evidence>
<keyword evidence="6" id="KW-1185">Reference proteome</keyword>
<feature type="chain" id="PRO_5037869083" evidence="3">
    <location>
        <begin position="21"/>
        <end position="1014"/>
    </location>
</feature>
<keyword evidence="3" id="KW-0732">Signal</keyword>
<dbReference type="Pfam" id="PF17963">
    <property type="entry name" value="Big_9"/>
    <property type="match status" value="2"/>
</dbReference>